<evidence type="ECO:0000313" key="4">
    <source>
        <dbReference type="Proteomes" id="UP001522868"/>
    </source>
</evidence>
<dbReference type="CDD" id="cd16936">
    <property type="entry name" value="HATPase_RsbW-like"/>
    <property type="match status" value="1"/>
</dbReference>
<keyword evidence="1" id="KW-0723">Serine/threonine-protein kinase</keyword>
<comment type="caution">
    <text evidence="3">The sequence shown here is derived from an EMBL/GenBank/DDBJ whole genome shotgun (WGS) entry which is preliminary data.</text>
</comment>
<dbReference type="Proteomes" id="UP001522868">
    <property type="component" value="Unassembled WGS sequence"/>
</dbReference>
<keyword evidence="4" id="KW-1185">Reference proteome</keyword>
<organism evidence="3 4">
    <name type="scientific">Streptomyces lichenis</name>
    <dbReference type="NCBI Taxonomy" id="2306967"/>
    <lineage>
        <taxon>Bacteria</taxon>
        <taxon>Bacillati</taxon>
        <taxon>Actinomycetota</taxon>
        <taxon>Actinomycetes</taxon>
        <taxon>Kitasatosporales</taxon>
        <taxon>Streptomycetaceae</taxon>
        <taxon>Streptomyces</taxon>
    </lineage>
</organism>
<dbReference type="PANTHER" id="PTHR35526:SF3">
    <property type="entry name" value="ANTI-SIGMA-F FACTOR RSBW"/>
    <property type="match status" value="1"/>
</dbReference>
<accession>A0ABT0I7V5</accession>
<dbReference type="EMBL" id="JALPTH010000006">
    <property type="protein sequence ID" value="MCK8677408.1"/>
    <property type="molecule type" value="Genomic_DNA"/>
</dbReference>
<reference evidence="3 4" key="1">
    <citation type="submission" date="2022-04" db="EMBL/GenBank/DDBJ databases">
        <title>Streptomyces sp. nov. LCR6-01 isolated from Lichen of Dirinaria sp.</title>
        <authorList>
            <person name="Kanchanasin P."/>
            <person name="Tanasupawat S."/>
            <person name="Phongsopitanun W."/>
        </authorList>
    </citation>
    <scope>NUCLEOTIDE SEQUENCE [LARGE SCALE GENOMIC DNA]</scope>
    <source>
        <strain evidence="3 4">LCR6-01</strain>
    </source>
</reference>
<proteinExistence type="predicted"/>
<dbReference type="InterPro" id="IPR050267">
    <property type="entry name" value="Anti-sigma-factor_SerPK"/>
</dbReference>
<evidence type="ECO:0000313" key="3">
    <source>
        <dbReference type="EMBL" id="MCK8677408.1"/>
    </source>
</evidence>
<dbReference type="Pfam" id="PF13581">
    <property type="entry name" value="HATPase_c_2"/>
    <property type="match status" value="1"/>
</dbReference>
<evidence type="ECO:0000259" key="2">
    <source>
        <dbReference type="Pfam" id="PF13581"/>
    </source>
</evidence>
<name>A0ABT0I7V5_9ACTN</name>
<keyword evidence="1" id="KW-0418">Kinase</keyword>
<dbReference type="Gene3D" id="3.30.565.10">
    <property type="entry name" value="Histidine kinase-like ATPase, C-terminal domain"/>
    <property type="match status" value="1"/>
</dbReference>
<dbReference type="SUPFAM" id="SSF55874">
    <property type="entry name" value="ATPase domain of HSP90 chaperone/DNA topoisomerase II/histidine kinase"/>
    <property type="match status" value="1"/>
</dbReference>
<dbReference type="InterPro" id="IPR003594">
    <property type="entry name" value="HATPase_dom"/>
</dbReference>
<keyword evidence="3" id="KW-0547">Nucleotide-binding</keyword>
<gene>
    <name evidence="3" type="ORF">M1O15_08400</name>
</gene>
<dbReference type="PANTHER" id="PTHR35526">
    <property type="entry name" value="ANTI-SIGMA-F FACTOR RSBW-RELATED"/>
    <property type="match status" value="1"/>
</dbReference>
<dbReference type="InterPro" id="IPR036890">
    <property type="entry name" value="HATPase_C_sf"/>
</dbReference>
<keyword evidence="1" id="KW-0808">Transferase</keyword>
<sequence>MSLSRQRRFARSRRSVGEARVFAATVLGEWGYPDQEYEVRLCVSELTTNALLHGVPPGREMSVVLALDNGLLRVEVRDSGDGEPEVRRLTADECTGRGLWVVREIADDFGVIDHVVGKTVWAEFKLPTIRLDGASSSG</sequence>
<keyword evidence="3" id="KW-0067">ATP-binding</keyword>
<dbReference type="RefSeq" id="WP_248632779.1">
    <property type="nucleotide sequence ID" value="NZ_JALPTH010000006.1"/>
</dbReference>
<evidence type="ECO:0000256" key="1">
    <source>
        <dbReference type="ARBA" id="ARBA00022527"/>
    </source>
</evidence>
<feature type="domain" description="Histidine kinase/HSP90-like ATPase" evidence="2">
    <location>
        <begin position="13"/>
        <end position="122"/>
    </location>
</feature>
<protein>
    <submittedName>
        <fullName evidence="3">ATP-binding protein</fullName>
    </submittedName>
</protein>
<dbReference type="GO" id="GO:0005524">
    <property type="term" value="F:ATP binding"/>
    <property type="evidence" value="ECO:0007669"/>
    <property type="project" value="UniProtKB-KW"/>
</dbReference>